<proteinExistence type="inferred from homology"/>
<evidence type="ECO:0000313" key="6">
    <source>
        <dbReference type="Proteomes" id="UP001152604"/>
    </source>
</evidence>
<dbReference type="SFLD" id="SFLDG01129">
    <property type="entry name" value="C1.5:_HAD__Beta-PGM__Phosphata"/>
    <property type="match status" value="1"/>
</dbReference>
<sequence>MGGLDRTFDWAAVDLVIFDVDGTLYDQRRLRQRMLIELGAHCCRTLSFRTALTLRAFRRCREDLSRAQQMEDITDIQYRLTAAECSLPPDDVRTLVKEWIEERPLRFLRCYRFNGVAELFDACAGRGKTIAVWSDYPASAKLVALDLVADIIASSGDDGVRRLKPDPAGLYYVLACAGVPPQRAVLIGDRAEHDGEAARRAGVQVLLRRAVPHKDFPTFRTYHDSVFEPLLSSSAVAREDSRGSQ</sequence>
<name>A0ABM9DG43_9HYPH</name>
<organism evidence="5 6">
    <name type="scientific">Mesorhizobium ventifaucium</name>
    <dbReference type="NCBI Taxonomy" id="666020"/>
    <lineage>
        <taxon>Bacteria</taxon>
        <taxon>Pseudomonadati</taxon>
        <taxon>Pseudomonadota</taxon>
        <taxon>Alphaproteobacteria</taxon>
        <taxon>Hyphomicrobiales</taxon>
        <taxon>Phyllobacteriaceae</taxon>
        <taxon>Mesorhizobium</taxon>
    </lineage>
</organism>
<dbReference type="EMBL" id="CAKXZS010000004">
    <property type="protein sequence ID" value="CAH2395191.1"/>
    <property type="molecule type" value="Genomic_DNA"/>
</dbReference>
<dbReference type="PANTHER" id="PTHR43434:SF1">
    <property type="entry name" value="PHOSPHOGLYCOLATE PHOSPHATASE"/>
    <property type="match status" value="1"/>
</dbReference>
<comment type="catalytic activity">
    <reaction evidence="1">
        <text>2-phosphoglycolate + H2O = glycolate + phosphate</text>
        <dbReference type="Rhea" id="RHEA:14369"/>
        <dbReference type="ChEBI" id="CHEBI:15377"/>
        <dbReference type="ChEBI" id="CHEBI:29805"/>
        <dbReference type="ChEBI" id="CHEBI:43474"/>
        <dbReference type="ChEBI" id="CHEBI:58033"/>
        <dbReference type="EC" id="3.1.3.18"/>
    </reaction>
</comment>
<evidence type="ECO:0000313" key="5">
    <source>
        <dbReference type="EMBL" id="CAH2395191.1"/>
    </source>
</evidence>
<evidence type="ECO:0000256" key="4">
    <source>
        <dbReference type="ARBA" id="ARBA00013078"/>
    </source>
</evidence>
<gene>
    <name evidence="5" type="ORF">MES4922_120010</name>
</gene>
<comment type="caution">
    <text evidence="5">The sequence shown here is derived from an EMBL/GenBank/DDBJ whole genome shotgun (WGS) entry which is preliminary data.</text>
</comment>
<dbReference type="InterPro" id="IPR050155">
    <property type="entry name" value="HAD-like_hydrolase_sf"/>
</dbReference>
<evidence type="ECO:0000256" key="1">
    <source>
        <dbReference type="ARBA" id="ARBA00000830"/>
    </source>
</evidence>
<dbReference type="Gene3D" id="1.20.120.1600">
    <property type="match status" value="1"/>
</dbReference>
<dbReference type="PANTHER" id="PTHR43434">
    <property type="entry name" value="PHOSPHOGLYCOLATE PHOSPHATASE"/>
    <property type="match status" value="1"/>
</dbReference>
<comment type="similarity">
    <text evidence="3">Belongs to the HAD-like hydrolase superfamily. CbbY/CbbZ/Gph/YieH family.</text>
</comment>
<dbReference type="GO" id="GO:0016787">
    <property type="term" value="F:hydrolase activity"/>
    <property type="evidence" value="ECO:0007669"/>
    <property type="project" value="UniProtKB-KW"/>
</dbReference>
<dbReference type="Proteomes" id="UP001152604">
    <property type="component" value="Unassembled WGS sequence"/>
</dbReference>
<dbReference type="SUPFAM" id="SSF56784">
    <property type="entry name" value="HAD-like"/>
    <property type="match status" value="1"/>
</dbReference>
<dbReference type="RefSeq" id="WP_254023274.1">
    <property type="nucleotide sequence ID" value="NZ_CAKXZS010000004.1"/>
</dbReference>
<accession>A0ABM9DG43</accession>
<dbReference type="InterPro" id="IPR036412">
    <property type="entry name" value="HAD-like_sf"/>
</dbReference>
<dbReference type="InterPro" id="IPR023214">
    <property type="entry name" value="HAD_sf"/>
</dbReference>
<dbReference type="Pfam" id="PF00702">
    <property type="entry name" value="Hydrolase"/>
    <property type="match status" value="1"/>
</dbReference>
<dbReference type="SFLD" id="SFLDS00003">
    <property type="entry name" value="Haloacid_Dehalogenase"/>
    <property type="match status" value="1"/>
</dbReference>
<protein>
    <recommendedName>
        <fullName evidence="4">phosphoglycolate phosphatase</fullName>
        <ecNumber evidence="4">3.1.3.18</ecNumber>
    </recommendedName>
</protein>
<keyword evidence="5" id="KW-0378">Hydrolase</keyword>
<comment type="pathway">
    <text evidence="2">Organic acid metabolism; glycolate biosynthesis; glycolate from 2-phosphoglycolate: step 1/1.</text>
</comment>
<keyword evidence="6" id="KW-1185">Reference proteome</keyword>
<reference evidence="5" key="1">
    <citation type="submission" date="2022-03" db="EMBL/GenBank/DDBJ databases">
        <authorList>
            <person name="Brunel B."/>
        </authorList>
    </citation>
    <scope>NUCLEOTIDE SEQUENCE</scope>
    <source>
        <strain evidence="5">STM4922sample</strain>
    </source>
</reference>
<dbReference type="Gene3D" id="3.40.50.1000">
    <property type="entry name" value="HAD superfamily/HAD-like"/>
    <property type="match status" value="1"/>
</dbReference>
<evidence type="ECO:0000256" key="2">
    <source>
        <dbReference type="ARBA" id="ARBA00004818"/>
    </source>
</evidence>
<evidence type="ECO:0000256" key="3">
    <source>
        <dbReference type="ARBA" id="ARBA00006171"/>
    </source>
</evidence>
<dbReference type="EC" id="3.1.3.18" evidence="4"/>